<dbReference type="AlphaFoldDB" id="A0AAV5SV49"/>
<feature type="non-terminal residue" evidence="1">
    <location>
        <position position="1"/>
    </location>
</feature>
<feature type="non-terminal residue" evidence="1">
    <location>
        <position position="346"/>
    </location>
</feature>
<organism evidence="1 2">
    <name type="scientific">Pristionchus entomophagus</name>
    <dbReference type="NCBI Taxonomy" id="358040"/>
    <lineage>
        <taxon>Eukaryota</taxon>
        <taxon>Metazoa</taxon>
        <taxon>Ecdysozoa</taxon>
        <taxon>Nematoda</taxon>
        <taxon>Chromadorea</taxon>
        <taxon>Rhabditida</taxon>
        <taxon>Rhabditina</taxon>
        <taxon>Diplogasteromorpha</taxon>
        <taxon>Diplogasteroidea</taxon>
        <taxon>Neodiplogasteridae</taxon>
        <taxon>Pristionchus</taxon>
    </lineage>
</organism>
<gene>
    <name evidence="1" type="ORF">PENTCL1PPCAC_6115</name>
</gene>
<evidence type="ECO:0008006" key="3">
    <source>
        <dbReference type="Google" id="ProtNLM"/>
    </source>
</evidence>
<comment type="caution">
    <text evidence="1">The sequence shown here is derived from an EMBL/GenBank/DDBJ whole genome shotgun (WGS) entry which is preliminary data.</text>
</comment>
<accession>A0AAV5SV49</accession>
<name>A0AAV5SV49_9BILA</name>
<proteinExistence type="predicted"/>
<sequence length="346" mass="39429">TEDACSKGGDHNDYFKKESNNEEEVQSLLNLPREIIIKIIGQDCITLHDRMNLRITCKTIKSMVRGCDWHSISPYLTMKKTCIQGLLVDESGFDLPIPEGRQSAYVRLICRLFKRSHFEEIFLRQFDFRPEAQANLLNVAHLLQIADSLTCDGLEIDLSRPYYDPRIFEVIEKLKPRSSLYLHFCTSLSIDQSHIENLPSVPNLLFQTSPSSFCRISDETILALIVKHRNVSLGQRAVTLQPETFMEAMNIIADHPGHTLVLTLYYNLLAEMLLLIGVSYDGSTLISSDPSVTVKQTIMVRRKASTSVETTDFTIDLNRTKIEIFEMFTGIITPDLHQSMVVELRT</sequence>
<reference evidence="1" key="1">
    <citation type="submission" date="2023-10" db="EMBL/GenBank/DDBJ databases">
        <title>Genome assembly of Pristionchus species.</title>
        <authorList>
            <person name="Yoshida K."/>
            <person name="Sommer R.J."/>
        </authorList>
    </citation>
    <scope>NUCLEOTIDE SEQUENCE</scope>
    <source>
        <strain evidence="1">RS0144</strain>
    </source>
</reference>
<dbReference type="EMBL" id="BTSX01000002">
    <property type="protein sequence ID" value="GMS83940.1"/>
    <property type="molecule type" value="Genomic_DNA"/>
</dbReference>
<dbReference type="Proteomes" id="UP001432027">
    <property type="component" value="Unassembled WGS sequence"/>
</dbReference>
<evidence type="ECO:0000313" key="1">
    <source>
        <dbReference type="EMBL" id="GMS83940.1"/>
    </source>
</evidence>
<protein>
    <recommendedName>
        <fullName evidence="3">F-box domain-containing protein</fullName>
    </recommendedName>
</protein>
<evidence type="ECO:0000313" key="2">
    <source>
        <dbReference type="Proteomes" id="UP001432027"/>
    </source>
</evidence>
<keyword evidence="2" id="KW-1185">Reference proteome</keyword>